<keyword evidence="2" id="KW-1185">Reference proteome</keyword>
<dbReference type="AlphaFoldDB" id="A0AAD7K4I1"/>
<comment type="caution">
    <text evidence="1">The sequence shown here is derived from an EMBL/GenBank/DDBJ whole genome shotgun (WGS) entry which is preliminary data.</text>
</comment>
<evidence type="ECO:0000313" key="1">
    <source>
        <dbReference type="EMBL" id="KAJ7775580.1"/>
    </source>
</evidence>
<dbReference type="EMBL" id="JARKIB010000010">
    <property type="protein sequence ID" value="KAJ7775580.1"/>
    <property type="molecule type" value="Genomic_DNA"/>
</dbReference>
<gene>
    <name evidence="1" type="ORF">B0H16DRAFT_1450205</name>
</gene>
<accession>A0AAD7K4I1</accession>
<sequence>MGVDDVREIRREYLTLLAKESRRVEERTSLAAKSPRKVGVVTAAKGIGLRKIMAVMIASGMFGATRPLGHHRARQDEAGRLQGLVDLWTRHAGLHLVRRERIQGLKRRTYVRDLRVFGLSRSTRHFGQQTRFHVLSFSMDVVGVADGERGGRFLHWRWLESVRVEVEIGGVGNNSLCMRELLSGLVELDLHLRERYGRQAEWDETRWKSRFDSSPDSGTDSEVGLPLMRTNKKLQFTETATGIACRVINAALCQGSEIVEMSSIHLREISLRQNGGGKEDDVEHGNDAGCKVHAACFDFVGEIREIAMGRPGTLDEVLAASYGNMTENSYPGPSLYGTYFTNSPRAMPPPLNQRTRLVLHYSGYKVHSE</sequence>
<protein>
    <submittedName>
        <fullName evidence="1">Uncharacterized protein</fullName>
    </submittedName>
</protein>
<reference evidence="1" key="1">
    <citation type="submission" date="2023-03" db="EMBL/GenBank/DDBJ databases">
        <title>Massive genome expansion in bonnet fungi (Mycena s.s.) driven by repeated elements and novel gene families across ecological guilds.</title>
        <authorList>
            <consortium name="Lawrence Berkeley National Laboratory"/>
            <person name="Harder C.B."/>
            <person name="Miyauchi S."/>
            <person name="Viragh M."/>
            <person name="Kuo A."/>
            <person name="Thoen E."/>
            <person name="Andreopoulos B."/>
            <person name="Lu D."/>
            <person name="Skrede I."/>
            <person name="Drula E."/>
            <person name="Henrissat B."/>
            <person name="Morin E."/>
            <person name="Kohler A."/>
            <person name="Barry K."/>
            <person name="LaButti K."/>
            <person name="Morin E."/>
            <person name="Salamov A."/>
            <person name="Lipzen A."/>
            <person name="Mereny Z."/>
            <person name="Hegedus B."/>
            <person name="Baldrian P."/>
            <person name="Stursova M."/>
            <person name="Weitz H."/>
            <person name="Taylor A."/>
            <person name="Grigoriev I.V."/>
            <person name="Nagy L.G."/>
            <person name="Martin F."/>
            <person name="Kauserud H."/>
        </authorList>
    </citation>
    <scope>NUCLEOTIDE SEQUENCE</scope>
    <source>
        <strain evidence="1">CBHHK182m</strain>
    </source>
</reference>
<organism evidence="1 2">
    <name type="scientific">Mycena metata</name>
    <dbReference type="NCBI Taxonomy" id="1033252"/>
    <lineage>
        <taxon>Eukaryota</taxon>
        <taxon>Fungi</taxon>
        <taxon>Dikarya</taxon>
        <taxon>Basidiomycota</taxon>
        <taxon>Agaricomycotina</taxon>
        <taxon>Agaricomycetes</taxon>
        <taxon>Agaricomycetidae</taxon>
        <taxon>Agaricales</taxon>
        <taxon>Marasmiineae</taxon>
        <taxon>Mycenaceae</taxon>
        <taxon>Mycena</taxon>
    </lineage>
</organism>
<dbReference type="Proteomes" id="UP001215598">
    <property type="component" value="Unassembled WGS sequence"/>
</dbReference>
<evidence type="ECO:0000313" key="2">
    <source>
        <dbReference type="Proteomes" id="UP001215598"/>
    </source>
</evidence>
<name>A0AAD7K4I1_9AGAR</name>
<proteinExistence type="predicted"/>